<organism evidence="1 2">
    <name type="scientific">Lentinula lateritia</name>
    <dbReference type="NCBI Taxonomy" id="40482"/>
    <lineage>
        <taxon>Eukaryota</taxon>
        <taxon>Fungi</taxon>
        <taxon>Dikarya</taxon>
        <taxon>Basidiomycota</taxon>
        <taxon>Agaricomycotina</taxon>
        <taxon>Agaricomycetes</taxon>
        <taxon>Agaricomycetidae</taxon>
        <taxon>Agaricales</taxon>
        <taxon>Marasmiineae</taxon>
        <taxon>Omphalotaceae</taxon>
        <taxon>Lentinula</taxon>
    </lineage>
</organism>
<feature type="non-terminal residue" evidence="1">
    <location>
        <position position="1"/>
    </location>
</feature>
<dbReference type="AlphaFoldDB" id="A0A9W9B111"/>
<comment type="caution">
    <text evidence="1">The sequence shown here is derived from an EMBL/GenBank/DDBJ whole genome shotgun (WGS) entry which is preliminary data.</text>
</comment>
<reference evidence="1" key="2">
    <citation type="journal article" date="2023" name="Proc. Natl. Acad. Sci. U.S.A.">
        <title>A global phylogenomic analysis of the shiitake genus Lentinula.</title>
        <authorList>
            <person name="Sierra-Patev S."/>
            <person name="Min B."/>
            <person name="Naranjo-Ortiz M."/>
            <person name="Looney B."/>
            <person name="Konkel Z."/>
            <person name="Slot J.C."/>
            <person name="Sakamoto Y."/>
            <person name="Steenwyk J.L."/>
            <person name="Rokas A."/>
            <person name="Carro J."/>
            <person name="Camarero S."/>
            <person name="Ferreira P."/>
            <person name="Molpeceres G."/>
            <person name="Ruiz-Duenas F.J."/>
            <person name="Serrano A."/>
            <person name="Henrissat B."/>
            <person name="Drula E."/>
            <person name="Hughes K.W."/>
            <person name="Mata J.L."/>
            <person name="Ishikawa N.K."/>
            <person name="Vargas-Isla R."/>
            <person name="Ushijima S."/>
            <person name="Smith C.A."/>
            <person name="Donoghue J."/>
            <person name="Ahrendt S."/>
            <person name="Andreopoulos W."/>
            <person name="He G."/>
            <person name="LaButti K."/>
            <person name="Lipzen A."/>
            <person name="Ng V."/>
            <person name="Riley R."/>
            <person name="Sandor L."/>
            <person name="Barry K."/>
            <person name="Martinez A.T."/>
            <person name="Xiao Y."/>
            <person name="Gibbons J.G."/>
            <person name="Terashima K."/>
            <person name="Grigoriev I.V."/>
            <person name="Hibbett D."/>
        </authorList>
    </citation>
    <scope>NUCLEOTIDE SEQUENCE</scope>
    <source>
        <strain evidence="1">Sp2 HRB7682 ss15</strain>
    </source>
</reference>
<sequence length="191" mass="21546">LIGALQKIKTNDHIGGPMESTIIRSWARTANLRRWLHRPDCPQAIKQVQVIFNKCFVPVNAPRSAEDFVQAKGSHRAYAQSNGVNYSGVETHIGNATIIYRSAASEIPIPGQIQFIENAPTRSALRLHVRAYQQLPKNIYDPFLRYPYLQSATYSSQLSDTEEIIGLDHIVSHAARFDYSHSRSVFVNLSR</sequence>
<proteinExistence type="predicted"/>
<feature type="non-terminal residue" evidence="1">
    <location>
        <position position="191"/>
    </location>
</feature>
<evidence type="ECO:0000313" key="1">
    <source>
        <dbReference type="EMBL" id="KAJ4495679.1"/>
    </source>
</evidence>
<name>A0A9W9B111_9AGAR</name>
<evidence type="ECO:0000313" key="2">
    <source>
        <dbReference type="Proteomes" id="UP001150238"/>
    </source>
</evidence>
<reference evidence="1" key="1">
    <citation type="submission" date="2022-08" db="EMBL/GenBank/DDBJ databases">
        <authorList>
            <consortium name="DOE Joint Genome Institute"/>
            <person name="Min B."/>
            <person name="Riley R."/>
            <person name="Sierra-Patev S."/>
            <person name="Naranjo-Ortiz M."/>
            <person name="Looney B."/>
            <person name="Konkel Z."/>
            <person name="Slot J.C."/>
            <person name="Sakamoto Y."/>
            <person name="Steenwyk J.L."/>
            <person name="Rokas A."/>
            <person name="Carro J."/>
            <person name="Camarero S."/>
            <person name="Ferreira P."/>
            <person name="Molpeceres G."/>
            <person name="Ruiz-Duenas F.J."/>
            <person name="Serrano A."/>
            <person name="Henrissat B."/>
            <person name="Drula E."/>
            <person name="Hughes K.W."/>
            <person name="Mata J.L."/>
            <person name="Ishikawa N.K."/>
            <person name="Vargas-Isla R."/>
            <person name="Ushijima S."/>
            <person name="Smith C.A."/>
            <person name="Ahrendt S."/>
            <person name="Andreopoulos W."/>
            <person name="He G."/>
            <person name="Labutti K."/>
            <person name="Lipzen A."/>
            <person name="Ng V."/>
            <person name="Sandor L."/>
            <person name="Barry K."/>
            <person name="Martinez A.T."/>
            <person name="Xiao Y."/>
            <person name="Gibbons J.G."/>
            <person name="Terashima K."/>
            <person name="Hibbett D.S."/>
            <person name="Grigoriev I.V."/>
        </authorList>
    </citation>
    <scope>NUCLEOTIDE SEQUENCE</scope>
    <source>
        <strain evidence="1">Sp2 HRB7682 ss15</strain>
    </source>
</reference>
<gene>
    <name evidence="1" type="ORF">C8J55DRAFT_382695</name>
</gene>
<protein>
    <submittedName>
        <fullName evidence="1">Uncharacterized protein</fullName>
    </submittedName>
</protein>
<dbReference type="Proteomes" id="UP001150238">
    <property type="component" value="Unassembled WGS sequence"/>
</dbReference>
<dbReference type="EMBL" id="JANVFS010000001">
    <property type="protein sequence ID" value="KAJ4495679.1"/>
    <property type="molecule type" value="Genomic_DNA"/>
</dbReference>
<accession>A0A9W9B111</accession>